<sequence length="261" mass="30187">MIFTVQDRQETFDFILSIAKACEKIVALVQVGSGAVGFTDDHSDLDFVVALDSNDSMKEVMDYFHQKVSRKYEIIYHGQIEQRRLEVFVLSNLLEIDLGFGCYEHAAAMKPAFKVLYDKTGVVEQKMIDSRKWMDDAIFGDKQKKDIEFICSLVWHRLMQAAVAINRGALLRARGIIEYVRTLYVDLLGDRYKLESKLNREMDKLPPDEIAKIKSTFITEDTPDAMWTSLLRLTDLIYKELEGQPISISKEMLLEYYEDLK</sequence>
<dbReference type="Proteomes" id="UP000182360">
    <property type="component" value="Unassembled WGS sequence"/>
</dbReference>
<proteinExistence type="predicted"/>
<dbReference type="AlphaFoldDB" id="A0A1H9D7V4"/>
<keyword evidence="2" id="KW-1185">Reference proteome</keyword>
<dbReference type="Pfam" id="PF04439">
    <property type="entry name" value="Adenyl_transf"/>
    <property type="match status" value="1"/>
</dbReference>
<reference evidence="1 2" key="1">
    <citation type="submission" date="2016-10" db="EMBL/GenBank/DDBJ databases">
        <authorList>
            <person name="de Groot N.N."/>
        </authorList>
    </citation>
    <scope>NUCLEOTIDE SEQUENCE [LARGE SCALE GENOMIC DNA]</scope>
    <source>
        <strain evidence="1 2">B25</strain>
    </source>
</reference>
<evidence type="ECO:0000313" key="1">
    <source>
        <dbReference type="EMBL" id="SEQ09556.1"/>
    </source>
</evidence>
<dbReference type="EMBL" id="FOFU01000002">
    <property type="protein sequence ID" value="SEQ09556.1"/>
    <property type="molecule type" value="Genomic_DNA"/>
</dbReference>
<dbReference type="Gene3D" id="3.30.460.10">
    <property type="entry name" value="Beta Polymerase, domain 2"/>
    <property type="match status" value="1"/>
</dbReference>
<keyword evidence="1" id="KW-0548">Nucleotidyltransferase</keyword>
<accession>A0A1H9D7V4</accession>
<evidence type="ECO:0000313" key="2">
    <source>
        <dbReference type="Proteomes" id="UP000182360"/>
    </source>
</evidence>
<dbReference type="OrthoDB" id="5869372at2"/>
<organism evidence="1 2">
    <name type="scientific">Treponema bryantii</name>
    <dbReference type="NCBI Taxonomy" id="163"/>
    <lineage>
        <taxon>Bacteria</taxon>
        <taxon>Pseudomonadati</taxon>
        <taxon>Spirochaetota</taxon>
        <taxon>Spirochaetia</taxon>
        <taxon>Spirochaetales</taxon>
        <taxon>Treponemataceae</taxon>
        <taxon>Treponema</taxon>
    </lineage>
</organism>
<dbReference type="SUPFAM" id="SSF81301">
    <property type="entry name" value="Nucleotidyltransferase"/>
    <property type="match status" value="1"/>
</dbReference>
<keyword evidence="1" id="KW-0808">Transferase</keyword>
<dbReference type="RefSeq" id="WP_074641678.1">
    <property type="nucleotide sequence ID" value="NZ_FOFU01000002.1"/>
</dbReference>
<gene>
    <name evidence="1" type="ORF">SAMN04487977_102472</name>
</gene>
<protein>
    <submittedName>
        <fullName evidence="1">Streptomycin adenylyltransferase</fullName>
    </submittedName>
</protein>
<dbReference type="InterPro" id="IPR043519">
    <property type="entry name" value="NT_sf"/>
</dbReference>
<dbReference type="GO" id="GO:0016779">
    <property type="term" value="F:nucleotidyltransferase activity"/>
    <property type="evidence" value="ECO:0007669"/>
    <property type="project" value="UniProtKB-KW"/>
</dbReference>
<dbReference type="InterPro" id="IPR007530">
    <property type="entry name" value="Aminoglycoside_adenylylTfrase"/>
</dbReference>
<name>A0A1H9D7V4_9SPIR</name>